<dbReference type="RefSeq" id="WP_150811251.1">
    <property type="nucleotide sequence ID" value="NZ_CABPSR010000024.1"/>
</dbReference>
<protein>
    <submittedName>
        <fullName evidence="1">Uncharacterized protein</fullName>
    </submittedName>
</protein>
<evidence type="ECO:0000313" key="1">
    <source>
        <dbReference type="EMBL" id="VVE85150.1"/>
    </source>
</evidence>
<proteinExistence type="predicted"/>
<gene>
    <name evidence="1" type="ORF">PSP31121_05104</name>
</gene>
<name>A0A5E5BLD4_9BURK</name>
<sequence length="80" mass="9336">MSQKLTDWFPADVKPVHKGVYELGWEDEDGRCFANWDGKKWGFAQWQFFHTSEETCQIAANMPGVFAIQTRWRGLAEEPK</sequence>
<dbReference type="AlphaFoldDB" id="A0A5E5BLD4"/>
<organism evidence="1 2">
    <name type="scientific">Pandoraea sputorum</name>
    <dbReference type="NCBI Taxonomy" id="93222"/>
    <lineage>
        <taxon>Bacteria</taxon>
        <taxon>Pseudomonadati</taxon>
        <taxon>Pseudomonadota</taxon>
        <taxon>Betaproteobacteria</taxon>
        <taxon>Burkholderiales</taxon>
        <taxon>Burkholderiaceae</taxon>
        <taxon>Pandoraea</taxon>
    </lineage>
</organism>
<accession>A0A5E5BLD4</accession>
<evidence type="ECO:0000313" key="2">
    <source>
        <dbReference type="Proteomes" id="UP000335538"/>
    </source>
</evidence>
<dbReference type="Proteomes" id="UP000335538">
    <property type="component" value="Unassembled WGS sequence"/>
</dbReference>
<dbReference type="EMBL" id="CABPSR010000024">
    <property type="protein sequence ID" value="VVE85150.1"/>
    <property type="molecule type" value="Genomic_DNA"/>
</dbReference>
<reference evidence="1 2" key="1">
    <citation type="submission" date="2019-08" db="EMBL/GenBank/DDBJ databases">
        <authorList>
            <person name="Peeters C."/>
        </authorList>
    </citation>
    <scope>NUCLEOTIDE SEQUENCE [LARGE SCALE GENOMIC DNA]</scope>
    <source>
        <strain evidence="1 2">LMG 31121</strain>
    </source>
</reference>